<dbReference type="InterPro" id="IPR001036">
    <property type="entry name" value="Acrflvin-R"/>
</dbReference>
<feature type="transmembrane region" description="Helical" evidence="1">
    <location>
        <begin position="456"/>
        <end position="476"/>
    </location>
</feature>
<dbReference type="Gene3D" id="3.30.70.1430">
    <property type="entry name" value="Multidrug efflux transporter AcrB pore domain"/>
    <property type="match status" value="2"/>
</dbReference>
<keyword evidence="1" id="KW-0472">Membrane</keyword>
<gene>
    <name evidence="2" type="ORF">MNBD_NITROSPIRAE02-1609</name>
</gene>
<feature type="transmembrane region" description="Helical" evidence="1">
    <location>
        <begin position="488"/>
        <end position="510"/>
    </location>
</feature>
<dbReference type="SUPFAM" id="SSF82866">
    <property type="entry name" value="Multidrug efflux transporter AcrB transmembrane domain"/>
    <property type="match status" value="2"/>
</dbReference>
<reference evidence="2" key="1">
    <citation type="submission" date="2018-06" db="EMBL/GenBank/DDBJ databases">
        <authorList>
            <person name="Zhirakovskaya E."/>
        </authorList>
    </citation>
    <scope>NUCLEOTIDE SEQUENCE</scope>
</reference>
<dbReference type="Gene3D" id="3.30.70.1320">
    <property type="entry name" value="Multidrug efflux transporter AcrB pore domain like"/>
    <property type="match status" value="1"/>
</dbReference>
<name>A0A3B1DMK2_9ZZZZ</name>
<feature type="transmembrane region" description="Helical" evidence="1">
    <location>
        <begin position="1006"/>
        <end position="1027"/>
    </location>
</feature>
<feature type="transmembrane region" description="Helical" evidence="1">
    <location>
        <begin position="1033"/>
        <end position="1052"/>
    </location>
</feature>
<sequence>MQVLGISGRIAKAFLRSKLTPLIVITALLLGVFAIIVTPREEEPQIVVPMVDVFVTYPGAPAGEVEERVTRPMEKLLYEIDGVEYVYSISRPGMSLVIVRFYVGEDMEDSLVKLYNKLMSNSDRIPPGVSPPLVKPRSIDDVPVLALTLWSDRYSGSELRRLAQELDDEIKKDQDVSETRIIGGLKRQVRIAVDPEKLNAYNVSPIGIIQALKQANVLIPSGAFRKNNEEYVVETGAFLESADDVRKVVIGLNGKRPVYLGDVARITDGTEEPDKYVFMGLGPGFSTLKGAGETKITSPAGIYEAVTLSVAKKKGTNASLVTERTLEKIDKLKGTLIPSDIEVTVTRNYGETAKEKSNSLLEHMLIATISVVILIALMLGWREALVVAVAVPVTLALTLLINYLYGYTLNRVTLFALIFSIGILVDDAIVVVENIHRHFKIHGISPLRATLAVDEVGNPTILATFAVIAALLPMAFVSGLMGPYMRPIPVGASAAMIFSLLIAFIVSPWMSYKVLKGVKRTGGKEEGGGLQRVYSKVLNPLLDRTWARLLTLGSVALLLGLALLLIPLKKVTMKMLPFDNKSELQVVIDMPEGTTIEETLKVTREMGEYLRTVPEVADFQLYAGTSAPVNFNGLVRHYFLRRGSNVADIQVNLVSKGQRSDQSHDIAKRLRGPLNDIAVPYGANIKIAEIPPGPPVLSTLVAEVYGPDPKGQVEIARQIKGIFQTTPDVVDVDWYVESPQKKYTFEVDRVKAALSGVSTEAIAQTLRMGLGGASAGLLHLKDEKSPVELMLRIPEEQRSGTRELMDLTVPSANRKLVPVSELVSLKKGTIDTTIYHKNLRRVVYVTGDVAGKQESPVYAIMKMKERIRELKIPEGYELRQYFSEQPGLQNTYSMKWDGEWQITYEVFRDLGIAFGAVLVLIYILVVAWFRNFITPLIIMAPIPLTLVGILPGHWAFSAFFTATSMIGFIALAGIIVRNSILLIDFVEMEWKNGIPLKEALIRAGAVRFRPIALTAAAVVVGSFVMLFDPIFQGLAIAMMFGATASTALTLVVV</sequence>
<protein>
    <submittedName>
        <fullName evidence="2">Acriflavin resistance protein</fullName>
    </submittedName>
</protein>
<dbReference type="SUPFAM" id="SSF82693">
    <property type="entry name" value="Multidrug efflux transporter AcrB pore domain, PN1, PN2, PC1 and PC2 subdomains"/>
    <property type="match status" value="3"/>
</dbReference>
<dbReference type="Gene3D" id="3.30.70.1440">
    <property type="entry name" value="Multidrug efflux transporter AcrB pore domain"/>
    <property type="match status" value="1"/>
</dbReference>
<dbReference type="InterPro" id="IPR027463">
    <property type="entry name" value="AcrB_DN_DC_subdom"/>
</dbReference>
<feature type="transmembrane region" description="Helical" evidence="1">
    <location>
        <begin position="360"/>
        <end position="379"/>
    </location>
</feature>
<dbReference type="GO" id="GO:0005886">
    <property type="term" value="C:plasma membrane"/>
    <property type="evidence" value="ECO:0007669"/>
    <property type="project" value="TreeGrafter"/>
</dbReference>
<dbReference type="GO" id="GO:0042910">
    <property type="term" value="F:xenobiotic transmembrane transporter activity"/>
    <property type="evidence" value="ECO:0007669"/>
    <property type="project" value="TreeGrafter"/>
</dbReference>
<dbReference type="PANTHER" id="PTHR32063">
    <property type="match status" value="1"/>
</dbReference>
<feature type="transmembrane region" description="Helical" evidence="1">
    <location>
        <begin position="412"/>
        <end position="435"/>
    </location>
</feature>
<feature type="transmembrane region" description="Helical" evidence="1">
    <location>
        <begin position="546"/>
        <end position="568"/>
    </location>
</feature>
<dbReference type="AlphaFoldDB" id="A0A3B1DMK2"/>
<accession>A0A3B1DMK2</accession>
<feature type="transmembrane region" description="Helical" evidence="1">
    <location>
        <begin position="962"/>
        <end position="986"/>
    </location>
</feature>
<feature type="transmembrane region" description="Helical" evidence="1">
    <location>
        <begin position="910"/>
        <end position="929"/>
    </location>
</feature>
<dbReference type="PRINTS" id="PR00702">
    <property type="entry name" value="ACRIFLAVINRP"/>
</dbReference>
<feature type="non-terminal residue" evidence="2">
    <location>
        <position position="1053"/>
    </location>
</feature>
<dbReference type="Pfam" id="PF00873">
    <property type="entry name" value="ACR_tran"/>
    <property type="match status" value="1"/>
</dbReference>
<dbReference type="Gene3D" id="3.30.2090.10">
    <property type="entry name" value="Multidrug efflux transporter AcrB TolC docking domain, DN and DC subdomains"/>
    <property type="match status" value="2"/>
</dbReference>
<organism evidence="2">
    <name type="scientific">hydrothermal vent metagenome</name>
    <dbReference type="NCBI Taxonomy" id="652676"/>
    <lineage>
        <taxon>unclassified sequences</taxon>
        <taxon>metagenomes</taxon>
        <taxon>ecological metagenomes</taxon>
    </lineage>
</organism>
<feature type="transmembrane region" description="Helical" evidence="1">
    <location>
        <begin position="386"/>
        <end position="406"/>
    </location>
</feature>
<proteinExistence type="predicted"/>
<keyword evidence="1" id="KW-1133">Transmembrane helix</keyword>
<evidence type="ECO:0000256" key="1">
    <source>
        <dbReference type="SAM" id="Phobius"/>
    </source>
</evidence>
<evidence type="ECO:0000313" key="2">
    <source>
        <dbReference type="EMBL" id="VAX32895.1"/>
    </source>
</evidence>
<dbReference type="EMBL" id="UOGH01000273">
    <property type="protein sequence ID" value="VAX32895.1"/>
    <property type="molecule type" value="Genomic_DNA"/>
</dbReference>
<keyword evidence="1" id="KW-0812">Transmembrane</keyword>
<dbReference type="Gene3D" id="1.20.1640.10">
    <property type="entry name" value="Multidrug efflux transporter AcrB transmembrane domain"/>
    <property type="match status" value="2"/>
</dbReference>
<dbReference type="SUPFAM" id="SSF82714">
    <property type="entry name" value="Multidrug efflux transporter AcrB TolC docking domain, DN and DC subdomains"/>
    <property type="match status" value="2"/>
</dbReference>
<feature type="transmembrane region" description="Helical" evidence="1">
    <location>
        <begin position="936"/>
        <end position="956"/>
    </location>
</feature>
<dbReference type="PANTHER" id="PTHR32063:SF16">
    <property type="entry name" value="CATION EFFLUX SYSTEM (ACRB_ACRD_ACRF FAMILY)"/>
    <property type="match status" value="1"/>
</dbReference>